<evidence type="ECO:0000313" key="4">
    <source>
        <dbReference type="Proteomes" id="UP000638353"/>
    </source>
</evidence>
<dbReference type="Proteomes" id="UP000638353">
    <property type="component" value="Unassembled WGS sequence"/>
</dbReference>
<accession>A0A919CBS3</accession>
<dbReference type="Pfam" id="PF01814">
    <property type="entry name" value="Hemerythrin"/>
    <property type="match status" value="1"/>
</dbReference>
<reference evidence="3" key="1">
    <citation type="journal article" date="2014" name="Int. J. Syst. Evol. Microbiol.">
        <title>Complete genome sequence of Corynebacterium casei LMG S-19264T (=DSM 44701T), isolated from a smear-ripened cheese.</title>
        <authorList>
            <consortium name="US DOE Joint Genome Institute (JGI-PGF)"/>
            <person name="Walter F."/>
            <person name="Albersmeier A."/>
            <person name="Kalinowski J."/>
            <person name="Ruckert C."/>
        </authorList>
    </citation>
    <scope>NUCLEOTIDE SEQUENCE</scope>
    <source>
        <strain evidence="3">JCM 4637</strain>
    </source>
</reference>
<feature type="region of interest" description="Disordered" evidence="1">
    <location>
        <begin position="163"/>
        <end position="182"/>
    </location>
</feature>
<evidence type="ECO:0000256" key="1">
    <source>
        <dbReference type="SAM" id="MobiDB-lite"/>
    </source>
</evidence>
<organism evidence="3 4">
    <name type="scientific">Streptomyces finlayi</name>
    <dbReference type="NCBI Taxonomy" id="67296"/>
    <lineage>
        <taxon>Bacteria</taxon>
        <taxon>Bacillati</taxon>
        <taxon>Actinomycetota</taxon>
        <taxon>Actinomycetes</taxon>
        <taxon>Kitasatosporales</taxon>
        <taxon>Streptomycetaceae</taxon>
        <taxon>Streptomyces</taxon>
    </lineage>
</organism>
<protein>
    <recommendedName>
        <fullName evidence="2">Hemerythrin-like domain-containing protein</fullName>
    </recommendedName>
</protein>
<reference evidence="3" key="2">
    <citation type="submission" date="2020-09" db="EMBL/GenBank/DDBJ databases">
        <authorList>
            <person name="Sun Q."/>
            <person name="Ohkuma M."/>
        </authorList>
    </citation>
    <scope>NUCLEOTIDE SEQUENCE</scope>
    <source>
        <strain evidence="3">JCM 4637</strain>
    </source>
</reference>
<dbReference type="CDD" id="cd12108">
    <property type="entry name" value="Hr-like"/>
    <property type="match status" value="1"/>
</dbReference>
<dbReference type="EMBL" id="BMVC01000008">
    <property type="protein sequence ID" value="GHD00137.1"/>
    <property type="molecule type" value="Genomic_DNA"/>
</dbReference>
<feature type="domain" description="Hemerythrin-like" evidence="2">
    <location>
        <begin position="32"/>
        <end position="146"/>
    </location>
</feature>
<evidence type="ECO:0000259" key="2">
    <source>
        <dbReference type="Pfam" id="PF01814"/>
    </source>
</evidence>
<dbReference type="InterPro" id="IPR012312">
    <property type="entry name" value="Hemerythrin-like"/>
</dbReference>
<comment type="caution">
    <text evidence="3">The sequence shown here is derived from an EMBL/GenBank/DDBJ whole genome shotgun (WGS) entry which is preliminary data.</text>
</comment>
<sequence>MTYTRRGGIQPPGGGTTVIMCHYCGCREIPLIKEFIAEHERVTDAAGDALRALDEGDNARARSLVDLMARELDAHWRGEENGLFAVMRADTEYAGYIADLTGEHRELAALLPTLDLTDPADVRTLRAAVDELHHHIAKEEDGLFPASLTALTGEEWNRSMAAWREAHPDPDGGGTGAPSPPA</sequence>
<dbReference type="AlphaFoldDB" id="A0A919CBS3"/>
<dbReference type="Gene3D" id="1.20.120.520">
    <property type="entry name" value="nmb1532 protein domain like"/>
    <property type="match status" value="1"/>
</dbReference>
<evidence type="ECO:0000313" key="3">
    <source>
        <dbReference type="EMBL" id="GHD00137.1"/>
    </source>
</evidence>
<gene>
    <name evidence="3" type="ORF">GCM10010334_44450</name>
</gene>
<name>A0A919CBS3_9ACTN</name>
<proteinExistence type="predicted"/>